<keyword evidence="2" id="KW-0808">Transferase</keyword>
<dbReference type="CDD" id="cd02440">
    <property type="entry name" value="AdoMet_MTases"/>
    <property type="match status" value="1"/>
</dbReference>
<dbReference type="EMBL" id="RKHO01000001">
    <property type="protein sequence ID" value="ROR90778.1"/>
    <property type="molecule type" value="Genomic_DNA"/>
</dbReference>
<evidence type="ECO:0000259" key="1">
    <source>
        <dbReference type="Pfam" id="PF13649"/>
    </source>
</evidence>
<dbReference type="GO" id="GO:0008168">
    <property type="term" value="F:methyltransferase activity"/>
    <property type="evidence" value="ECO:0007669"/>
    <property type="project" value="UniProtKB-KW"/>
</dbReference>
<comment type="caution">
    <text evidence="2">The sequence shown here is derived from an EMBL/GenBank/DDBJ whole genome shotgun (WGS) entry which is preliminary data.</text>
</comment>
<organism evidence="2 3">
    <name type="scientific">Nocardioides aurantiacus</name>
    <dbReference type="NCBI Taxonomy" id="86796"/>
    <lineage>
        <taxon>Bacteria</taxon>
        <taxon>Bacillati</taxon>
        <taxon>Actinomycetota</taxon>
        <taxon>Actinomycetes</taxon>
        <taxon>Propionibacteriales</taxon>
        <taxon>Nocardioidaceae</taxon>
        <taxon>Nocardioides</taxon>
    </lineage>
</organism>
<dbReference type="GO" id="GO:0032259">
    <property type="term" value="P:methylation"/>
    <property type="evidence" value="ECO:0007669"/>
    <property type="project" value="UniProtKB-KW"/>
</dbReference>
<feature type="domain" description="Methyltransferase" evidence="1">
    <location>
        <begin position="37"/>
        <end position="97"/>
    </location>
</feature>
<dbReference type="SUPFAM" id="SSF53335">
    <property type="entry name" value="S-adenosyl-L-methionine-dependent methyltransferases"/>
    <property type="match status" value="1"/>
</dbReference>
<proteinExistence type="predicted"/>
<accession>A0A3N2CTP5</accession>
<dbReference type="AlphaFoldDB" id="A0A3N2CTP5"/>
<protein>
    <submittedName>
        <fullName evidence="2">Methyltransferase family protein</fullName>
    </submittedName>
</protein>
<dbReference type="Proteomes" id="UP000281738">
    <property type="component" value="Unassembled WGS sequence"/>
</dbReference>
<dbReference type="InterPro" id="IPR041698">
    <property type="entry name" value="Methyltransf_25"/>
</dbReference>
<keyword evidence="2" id="KW-0489">Methyltransferase</keyword>
<keyword evidence="3" id="KW-1185">Reference proteome</keyword>
<reference evidence="2 3" key="1">
    <citation type="submission" date="2018-11" db="EMBL/GenBank/DDBJ databases">
        <title>Sequencing the genomes of 1000 actinobacteria strains.</title>
        <authorList>
            <person name="Klenk H.-P."/>
        </authorList>
    </citation>
    <scope>NUCLEOTIDE SEQUENCE [LARGE SCALE GENOMIC DNA]</scope>
    <source>
        <strain evidence="2 3">DSM 12652</strain>
    </source>
</reference>
<name>A0A3N2CTP5_9ACTN</name>
<dbReference type="InterPro" id="IPR029063">
    <property type="entry name" value="SAM-dependent_MTases_sf"/>
</dbReference>
<evidence type="ECO:0000313" key="3">
    <source>
        <dbReference type="Proteomes" id="UP000281738"/>
    </source>
</evidence>
<evidence type="ECO:0000313" key="2">
    <source>
        <dbReference type="EMBL" id="ROR90778.1"/>
    </source>
</evidence>
<dbReference type="Gene3D" id="3.40.50.150">
    <property type="entry name" value="Vaccinia Virus protein VP39"/>
    <property type="match status" value="1"/>
</dbReference>
<gene>
    <name evidence="2" type="ORF">EDD33_1626</name>
</gene>
<dbReference type="Pfam" id="PF13649">
    <property type="entry name" value="Methyltransf_25"/>
    <property type="match status" value="1"/>
</dbReference>
<sequence length="253" mass="26480">MLPPLWQDLEFLSPVSDARADDLAAWVAAGLVDGGTVLDVGCGWAELLLRVLEAAPRARGVGVDLDADRVAEGRSRASARGLGDRVDLVAGPGREVAPGPVEALLVLGSSQVWGPDVEEGLPLDYAAALRAMRGHVVPGARVLYAEAVWSAPPTPAAVAPLSGRDDEFLAPAALAALVADHGFSVRSVEEADLEEWDAFESGFVARQERWLAAHPADHPGAVEVAAAAHSQRTAYAEGYRGVLGFAFLRLVAV</sequence>